<sequence>MDAKLLVCHLLFFFLLPVLGAAETLQTYIVQLHPHDGDSEAMFSSRHHWHELELVYAVGGTRESEYCLKGSLDAAAVAGKMVVCDRGITGRADKGEAVKKAGGAAMSGGQGKHVVRSPIAVTWVVE</sequence>
<dbReference type="Gene3D" id="3.50.30.30">
    <property type="match status" value="1"/>
</dbReference>
<dbReference type="CDD" id="cd02120">
    <property type="entry name" value="PA_subtilisin_like"/>
    <property type="match status" value="1"/>
</dbReference>
<proteinExistence type="predicted"/>
<evidence type="ECO:0000313" key="4">
    <source>
        <dbReference type="Proteomes" id="UP000324897"/>
    </source>
</evidence>
<dbReference type="Pfam" id="PF02225">
    <property type="entry name" value="PA"/>
    <property type="match status" value="1"/>
</dbReference>
<organism evidence="3 4">
    <name type="scientific">Eragrostis curvula</name>
    <name type="common">weeping love grass</name>
    <dbReference type="NCBI Taxonomy" id="38414"/>
    <lineage>
        <taxon>Eukaryota</taxon>
        <taxon>Viridiplantae</taxon>
        <taxon>Streptophyta</taxon>
        <taxon>Embryophyta</taxon>
        <taxon>Tracheophyta</taxon>
        <taxon>Spermatophyta</taxon>
        <taxon>Magnoliopsida</taxon>
        <taxon>Liliopsida</taxon>
        <taxon>Poales</taxon>
        <taxon>Poaceae</taxon>
        <taxon>PACMAD clade</taxon>
        <taxon>Chloridoideae</taxon>
        <taxon>Eragrostideae</taxon>
        <taxon>Eragrostidinae</taxon>
        <taxon>Eragrostis</taxon>
    </lineage>
</organism>
<dbReference type="Proteomes" id="UP000324897">
    <property type="component" value="Chromosome 5"/>
</dbReference>
<dbReference type="Gramene" id="TVU48421">
    <property type="protein sequence ID" value="TVU48421"/>
    <property type="gene ID" value="EJB05_08057"/>
</dbReference>
<dbReference type="EMBL" id="RWGY01000004">
    <property type="protein sequence ID" value="TVU48421.1"/>
    <property type="molecule type" value="Genomic_DNA"/>
</dbReference>
<reference evidence="3 4" key="1">
    <citation type="journal article" date="2019" name="Sci. Rep.">
        <title>A high-quality genome of Eragrostis curvula grass provides insights into Poaceae evolution and supports new strategies to enhance forage quality.</title>
        <authorList>
            <person name="Carballo J."/>
            <person name="Santos B.A.C.M."/>
            <person name="Zappacosta D."/>
            <person name="Garbus I."/>
            <person name="Selva J.P."/>
            <person name="Gallo C.A."/>
            <person name="Diaz A."/>
            <person name="Albertini E."/>
            <person name="Caccamo M."/>
            <person name="Echenique V."/>
        </authorList>
    </citation>
    <scope>NUCLEOTIDE SEQUENCE [LARGE SCALE GENOMIC DNA]</scope>
    <source>
        <strain evidence="4">cv. Victoria</strain>
        <tissue evidence="3">Leaf</tissue>
    </source>
</reference>
<feature type="signal peptide" evidence="1">
    <location>
        <begin position="1"/>
        <end position="22"/>
    </location>
</feature>
<protein>
    <recommendedName>
        <fullName evidence="2">PA domain-containing protein</fullName>
    </recommendedName>
</protein>
<gene>
    <name evidence="3" type="ORF">EJB05_08057</name>
</gene>
<feature type="domain" description="PA" evidence="2">
    <location>
        <begin position="52"/>
        <end position="106"/>
    </location>
</feature>
<keyword evidence="4" id="KW-1185">Reference proteome</keyword>
<feature type="chain" id="PRO_5023884207" description="PA domain-containing protein" evidence="1">
    <location>
        <begin position="23"/>
        <end position="126"/>
    </location>
</feature>
<dbReference type="InterPro" id="IPR003137">
    <property type="entry name" value="PA_domain"/>
</dbReference>
<evidence type="ECO:0000259" key="2">
    <source>
        <dbReference type="Pfam" id="PF02225"/>
    </source>
</evidence>
<comment type="caution">
    <text evidence="3">The sequence shown here is derived from an EMBL/GenBank/DDBJ whole genome shotgun (WGS) entry which is preliminary data.</text>
</comment>
<feature type="non-terminal residue" evidence="3">
    <location>
        <position position="1"/>
    </location>
</feature>
<evidence type="ECO:0000313" key="3">
    <source>
        <dbReference type="EMBL" id="TVU48421.1"/>
    </source>
</evidence>
<accession>A0A5J9WK25</accession>
<dbReference type="AlphaFoldDB" id="A0A5J9WK25"/>
<evidence type="ECO:0000256" key="1">
    <source>
        <dbReference type="SAM" id="SignalP"/>
    </source>
</evidence>
<name>A0A5J9WK25_9POAL</name>
<keyword evidence="1" id="KW-0732">Signal</keyword>